<name>A0A8J7P190_ATRSP</name>
<comment type="caution">
    <text evidence="2">The sequence shown here is derived from an EMBL/GenBank/DDBJ whole genome shotgun (WGS) entry which is preliminary data.</text>
</comment>
<feature type="non-terminal residue" evidence="2">
    <location>
        <position position="327"/>
    </location>
</feature>
<dbReference type="Proteomes" id="UP000736164">
    <property type="component" value="Unassembled WGS sequence"/>
</dbReference>
<proteinExistence type="predicted"/>
<dbReference type="GO" id="GO:0035861">
    <property type="term" value="C:site of double-strand break"/>
    <property type="evidence" value="ECO:0007669"/>
    <property type="project" value="TreeGrafter"/>
</dbReference>
<evidence type="ECO:0000259" key="1">
    <source>
        <dbReference type="Pfam" id="PF00134"/>
    </source>
</evidence>
<sequence length="327" mass="37101">MIRFLAAPGTATATEAMSSSVSDVCRDMLFGAATHDILADFLVNLNRKNKEHLRNVLGHSGSFKERKLVEYIFLVCQELRLDLFTGYQALEILERYMTKLLEGLLSMPAQGREESLGSILTKLRERFTLTVFTSIQLASKLALHCRFIDNNTAVRFLHQMGYNYTKEALLESEIHILKTLDFCINFQNPLTYVEVLMEVLGYNDSRVPVPRLYTICQQVLQFVYLQRNLIYDHLLVSVTESLSPTQEQRSRAKFVTVKEDCMLLAAGVIATGAFILSFTSWDQIVDELSSITAISGQSIVDFAYVILKQIRGNETPIESLFTEKEVL</sequence>
<dbReference type="SUPFAM" id="SSF47954">
    <property type="entry name" value="Cyclin-like"/>
    <property type="match status" value="1"/>
</dbReference>
<reference evidence="2" key="1">
    <citation type="journal article" date="2021" name="Cell">
        <title>Tracing the genetic footprints of vertebrate landing in non-teleost ray-finned fishes.</title>
        <authorList>
            <person name="Bi X."/>
            <person name="Wang K."/>
            <person name="Yang L."/>
            <person name="Pan H."/>
            <person name="Jiang H."/>
            <person name="Wei Q."/>
            <person name="Fang M."/>
            <person name="Yu H."/>
            <person name="Zhu C."/>
            <person name="Cai Y."/>
            <person name="He Y."/>
            <person name="Gan X."/>
            <person name="Zeng H."/>
            <person name="Yu D."/>
            <person name="Zhu Y."/>
            <person name="Jiang H."/>
            <person name="Qiu Q."/>
            <person name="Yang H."/>
            <person name="Zhang Y.E."/>
            <person name="Wang W."/>
            <person name="Zhu M."/>
            <person name="He S."/>
            <person name="Zhang G."/>
        </authorList>
    </citation>
    <scope>NUCLEOTIDE SEQUENCE</scope>
    <source>
        <strain evidence="2">Allg_001</strain>
    </source>
</reference>
<protein>
    <submittedName>
        <fullName evidence="2">CNTD1 protein</fullName>
    </submittedName>
</protein>
<gene>
    <name evidence="2" type="primary">Cntd1</name>
    <name evidence="2" type="ORF">GTO95_0001379</name>
</gene>
<feature type="non-terminal residue" evidence="2">
    <location>
        <position position="1"/>
    </location>
</feature>
<dbReference type="AlphaFoldDB" id="A0A8J7P190"/>
<feature type="domain" description="Cyclin N-terminal" evidence="1">
    <location>
        <begin position="65"/>
        <end position="185"/>
    </location>
</feature>
<dbReference type="EMBL" id="JAAWVO010065587">
    <property type="protein sequence ID" value="MBN3323537.1"/>
    <property type="molecule type" value="Genomic_DNA"/>
</dbReference>
<evidence type="ECO:0000313" key="3">
    <source>
        <dbReference type="Proteomes" id="UP000736164"/>
    </source>
</evidence>
<dbReference type="PANTHER" id="PTHR21615:SF2">
    <property type="entry name" value="CYCLIN N-TERMINAL DOMAIN-CONTAINING PROTEIN 1"/>
    <property type="match status" value="1"/>
</dbReference>
<dbReference type="Pfam" id="PF00134">
    <property type="entry name" value="Cyclin_N"/>
    <property type="match status" value="1"/>
</dbReference>
<dbReference type="InterPro" id="IPR036915">
    <property type="entry name" value="Cyclin-like_sf"/>
</dbReference>
<dbReference type="InterPro" id="IPR006671">
    <property type="entry name" value="Cyclin_N"/>
</dbReference>
<dbReference type="PANTHER" id="PTHR21615">
    <property type="entry name" value="CYCLIN N-TERMINAL DOMAIN-CONTAINING PROTEIN 1"/>
    <property type="match status" value="1"/>
</dbReference>
<dbReference type="Gene3D" id="1.10.472.10">
    <property type="entry name" value="Cyclin-like"/>
    <property type="match status" value="1"/>
</dbReference>
<evidence type="ECO:0000313" key="2">
    <source>
        <dbReference type="EMBL" id="MBN3323537.1"/>
    </source>
</evidence>
<dbReference type="CDD" id="cd20541">
    <property type="entry name" value="CYCLIN_CNTD1"/>
    <property type="match status" value="1"/>
</dbReference>
<dbReference type="GO" id="GO:0007131">
    <property type="term" value="P:reciprocal meiotic recombination"/>
    <property type="evidence" value="ECO:0007669"/>
    <property type="project" value="TreeGrafter"/>
</dbReference>
<keyword evidence="3" id="KW-1185">Reference proteome</keyword>
<accession>A0A8J7P190</accession>
<organism evidence="2 3">
    <name type="scientific">Atractosteus spatula</name>
    <name type="common">Alligator gar</name>
    <name type="synonym">Lepisosteus spatula</name>
    <dbReference type="NCBI Taxonomy" id="7917"/>
    <lineage>
        <taxon>Eukaryota</taxon>
        <taxon>Metazoa</taxon>
        <taxon>Chordata</taxon>
        <taxon>Craniata</taxon>
        <taxon>Vertebrata</taxon>
        <taxon>Euteleostomi</taxon>
        <taxon>Actinopterygii</taxon>
        <taxon>Neopterygii</taxon>
        <taxon>Holostei</taxon>
        <taxon>Semionotiformes</taxon>
        <taxon>Lepisosteidae</taxon>
        <taxon>Atractosteus</taxon>
    </lineage>
</organism>